<keyword evidence="1" id="KW-0732">Signal</keyword>
<name>A0AAJ1AG71_9BACT</name>
<gene>
    <name evidence="2" type="ORF">K8G79_02975</name>
</gene>
<reference evidence="2 3" key="1">
    <citation type="journal article" date="2021" name="bioRxiv">
        <title>Unraveling nitrogen, sulfur and carbon metabolic pathways and microbial community transcriptional responses to substrate deprivation and toxicity stresses in a bioreactor mimicking anoxic brackish coastal sediment conditions.</title>
        <authorList>
            <person name="Martins P.D."/>
            <person name="Echeveste M.J."/>
            <person name="Arshad A."/>
            <person name="Kurth J."/>
            <person name="Ouboter H."/>
            <person name="Jetten M.S.M."/>
            <person name="Welte C.U."/>
        </authorList>
    </citation>
    <scope>NUCLEOTIDE SEQUENCE [LARGE SCALE GENOMIC DNA]</scope>
    <source>
        <strain evidence="2">MAG_38</strain>
    </source>
</reference>
<accession>A0AAJ1AG71</accession>
<dbReference type="Proteomes" id="UP001197609">
    <property type="component" value="Unassembled WGS sequence"/>
</dbReference>
<evidence type="ECO:0000313" key="3">
    <source>
        <dbReference type="Proteomes" id="UP001197609"/>
    </source>
</evidence>
<organism evidence="2 3">
    <name type="scientific">Candidatus Methylomirabilis tolerans</name>
    <dbReference type="NCBI Taxonomy" id="3123416"/>
    <lineage>
        <taxon>Bacteria</taxon>
        <taxon>Candidatus Methylomirabilota</taxon>
        <taxon>Candidatus Methylomirabilia</taxon>
        <taxon>Candidatus Methylomirabilales</taxon>
        <taxon>Candidatus Methylomirabilaceae</taxon>
        <taxon>Candidatus Methylomirabilis</taxon>
    </lineage>
</organism>
<sequence>MLYKKQVIAAFLSACSIYFGSAYSSGAGNFFDDVIKEVTAAQDKQRSASSDYKKIAFFQAVNLQYQKELVNKRVRTSAIYKRLVQNPRSGPGVEGFVNVLLCDVKSKSTCDDLFLVSMSDFALFDALNEDVKIEIFGTIQPKSGFFGCHFYITSFKRQGQ</sequence>
<dbReference type="EMBL" id="JAIOIU010000033">
    <property type="protein sequence ID" value="MBZ0159099.1"/>
    <property type="molecule type" value="Genomic_DNA"/>
</dbReference>
<comment type="caution">
    <text evidence="2">The sequence shown here is derived from an EMBL/GenBank/DDBJ whole genome shotgun (WGS) entry which is preliminary data.</text>
</comment>
<feature type="chain" id="PRO_5042614411" evidence="1">
    <location>
        <begin position="28"/>
        <end position="160"/>
    </location>
</feature>
<evidence type="ECO:0000313" key="2">
    <source>
        <dbReference type="EMBL" id="MBZ0159099.1"/>
    </source>
</evidence>
<evidence type="ECO:0000256" key="1">
    <source>
        <dbReference type="SAM" id="SignalP"/>
    </source>
</evidence>
<proteinExistence type="predicted"/>
<feature type="signal peptide" evidence="1">
    <location>
        <begin position="1"/>
        <end position="27"/>
    </location>
</feature>
<protein>
    <submittedName>
        <fullName evidence="2">Uncharacterized protein</fullName>
    </submittedName>
</protein>
<dbReference type="AlphaFoldDB" id="A0AAJ1AG71"/>